<comment type="subcellular location">
    <subcellularLocation>
        <location evidence="1">Cell membrane</location>
        <topology evidence="1">Multi-pass membrane protein</topology>
    </subcellularLocation>
</comment>
<dbReference type="InterPro" id="IPR003856">
    <property type="entry name" value="LPS_length_determ_N"/>
</dbReference>
<name>A0AAF0C4Y6_9GAMM</name>
<dbReference type="SUPFAM" id="SSF160355">
    <property type="entry name" value="Bacterial polysaccharide co-polymerase-like"/>
    <property type="match status" value="1"/>
</dbReference>
<reference evidence="8 9" key="1">
    <citation type="journal article" date="2015" name="Genome Announc.">
        <title>Draft Genome Sequences of Marine Isolates of Thalassomonas viridans and Thalassomonas actiniarum.</title>
        <authorList>
            <person name="Olonade I."/>
            <person name="van Zyl L.J."/>
            <person name="Trindade M."/>
        </authorList>
    </citation>
    <scope>NUCLEOTIDE SEQUENCE [LARGE SCALE GENOMIC DNA]</scope>
    <source>
        <strain evidence="8 9">A5K-106</strain>
    </source>
</reference>
<evidence type="ECO:0000313" key="8">
    <source>
        <dbReference type="EMBL" id="WDE00541.1"/>
    </source>
</evidence>
<evidence type="ECO:0000256" key="1">
    <source>
        <dbReference type="ARBA" id="ARBA00004651"/>
    </source>
</evidence>
<dbReference type="Gene3D" id="3.30.1890.10">
    <property type="entry name" value="FepE-like"/>
    <property type="match status" value="1"/>
</dbReference>
<sequence length="310" mass="34636">MVSELKVSSSSEISIKEIIRLLYASRIFIVVSSIIFAVLSVALALSLPNKYKSEAVLVTAVDSQSGLSGLAGKMGGLGGLAGLAGLDLNAGQNNNVVIGKEYFQSRSFIMNFIEKHSILVPLMAGVEWDEETDEILLDDGLYDVQTKMWLIGDAPDEQTRPKTEDVLKEFKKLIRLQEDDKSGLIKVELEFYSPKLAQQWLTLFIDDVNETLRQRDEKNAQESIAFLKEKLQSTDNANLQQTLFDLIEEQTKSLMLTNRSGEYVFQYIDLPSLAEKKSAPQRALICVAGTVVGCFLSMMFVLIRYFARVE</sequence>
<keyword evidence="2" id="KW-1003">Cell membrane</keyword>
<feature type="transmembrane region" description="Helical" evidence="6">
    <location>
        <begin position="283"/>
        <end position="307"/>
    </location>
</feature>
<keyword evidence="3 6" id="KW-0812">Transmembrane</keyword>
<organism evidence="8 9">
    <name type="scientific">Thalassomonas actiniarum</name>
    <dbReference type="NCBI Taxonomy" id="485447"/>
    <lineage>
        <taxon>Bacteria</taxon>
        <taxon>Pseudomonadati</taxon>
        <taxon>Pseudomonadota</taxon>
        <taxon>Gammaproteobacteria</taxon>
        <taxon>Alteromonadales</taxon>
        <taxon>Colwelliaceae</taxon>
        <taxon>Thalassomonas</taxon>
    </lineage>
</organism>
<dbReference type="InterPro" id="IPR050445">
    <property type="entry name" value="Bact_polysacc_biosynth/exp"/>
</dbReference>
<evidence type="ECO:0000256" key="2">
    <source>
        <dbReference type="ARBA" id="ARBA00022475"/>
    </source>
</evidence>
<reference evidence="8 9" key="2">
    <citation type="journal article" date="2022" name="Mar. Drugs">
        <title>Bioassay-Guided Fractionation Leads to the Detection of Cholic Acid Generated by the Rare Thalassomonas sp.</title>
        <authorList>
            <person name="Pheiffer F."/>
            <person name="Schneider Y.K."/>
            <person name="Hansen E.H."/>
            <person name="Andersen J.H."/>
            <person name="Isaksson J."/>
            <person name="Busche T."/>
            <person name="R C."/>
            <person name="Kalinowski J."/>
            <person name="Zyl L.V."/>
            <person name="Trindade M."/>
        </authorList>
    </citation>
    <scope>NUCLEOTIDE SEQUENCE [LARGE SCALE GENOMIC DNA]</scope>
    <source>
        <strain evidence="8 9">A5K-106</strain>
    </source>
</reference>
<feature type="domain" description="Polysaccharide chain length determinant N-terminal" evidence="7">
    <location>
        <begin position="12"/>
        <end position="115"/>
    </location>
</feature>
<dbReference type="KEGG" id="tact:SG35_007865"/>
<keyword evidence="5 6" id="KW-0472">Membrane</keyword>
<dbReference type="GO" id="GO:0005886">
    <property type="term" value="C:plasma membrane"/>
    <property type="evidence" value="ECO:0007669"/>
    <property type="project" value="UniProtKB-SubCell"/>
</dbReference>
<keyword evidence="9" id="KW-1185">Reference proteome</keyword>
<gene>
    <name evidence="8" type="ORF">SG35_007865</name>
</gene>
<dbReference type="Proteomes" id="UP000032568">
    <property type="component" value="Chromosome"/>
</dbReference>
<evidence type="ECO:0000256" key="6">
    <source>
        <dbReference type="SAM" id="Phobius"/>
    </source>
</evidence>
<keyword evidence="4 6" id="KW-1133">Transmembrane helix</keyword>
<evidence type="ECO:0000313" key="9">
    <source>
        <dbReference type="Proteomes" id="UP000032568"/>
    </source>
</evidence>
<dbReference type="RefSeq" id="WP_044830713.1">
    <property type="nucleotide sequence ID" value="NZ_CP059735.1"/>
</dbReference>
<dbReference type="PANTHER" id="PTHR32309:SF13">
    <property type="entry name" value="FERRIC ENTEROBACTIN TRANSPORT PROTEIN FEPE"/>
    <property type="match status" value="1"/>
</dbReference>
<protein>
    <submittedName>
        <fullName evidence="8">LPS O-antigen length regulator</fullName>
    </submittedName>
</protein>
<dbReference type="EMBL" id="CP059735">
    <property type="protein sequence ID" value="WDE00541.1"/>
    <property type="molecule type" value="Genomic_DNA"/>
</dbReference>
<evidence type="ECO:0000256" key="4">
    <source>
        <dbReference type="ARBA" id="ARBA00022989"/>
    </source>
</evidence>
<dbReference type="Pfam" id="PF02706">
    <property type="entry name" value="Wzz"/>
    <property type="match status" value="1"/>
</dbReference>
<dbReference type="AlphaFoldDB" id="A0AAF0C4Y6"/>
<proteinExistence type="predicted"/>
<dbReference type="PANTHER" id="PTHR32309">
    <property type="entry name" value="TYROSINE-PROTEIN KINASE"/>
    <property type="match status" value="1"/>
</dbReference>
<evidence type="ECO:0000256" key="3">
    <source>
        <dbReference type="ARBA" id="ARBA00022692"/>
    </source>
</evidence>
<feature type="transmembrane region" description="Helical" evidence="6">
    <location>
        <begin position="27"/>
        <end position="47"/>
    </location>
</feature>
<evidence type="ECO:0000256" key="5">
    <source>
        <dbReference type="ARBA" id="ARBA00023136"/>
    </source>
</evidence>
<dbReference type="GO" id="GO:0004713">
    <property type="term" value="F:protein tyrosine kinase activity"/>
    <property type="evidence" value="ECO:0007669"/>
    <property type="project" value="TreeGrafter"/>
</dbReference>
<evidence type="ECO:0000259" key="7">
    <source>
        <dbReference type="Pfam" id="PF02706"/>
    </source>
</evidence>
<accession>A0AAF0C4Y6</accession>